<protein>
    <submittedName>
        <fullName evidence="4">Outer membrane protein beta-barrel domain-containing protein</fullName>
    </submittedName>
</protein>
<reference evidence="5" key="1">
    <citation type="submission" date="2017-02" db="EMBL/GenBank/DDBJ databases">
        <authorList>
            <person name="Varghese N."/>
            <person name="Submissions S."/>
        </authorList>
    </citation>
    <scope>NUCLEOTIDE SEQUENCE [LARGE SCALE GENOMIC DNA]</scope>
    <source>
        <strain evidence="5">DSM 19608</strain>
    </source>
</reference>
<dbReference type="RefSeq" id="WP_158116768.1">
    <property type="nucleotide sequence ID" value="NZ_FUXB01000009.1"/>
</dbReference>
<dbReference type="EMBL" id="FUXB01000009">
    <property type="protein sequence ID" value="SJZ98621.1"/>
    <property type="molecule type" value="Genomic_DNA"/>
</dbReference>
<proteinExistence type="predicted"/>
<dbReference type="Proteomes" id="UP000190834">
    <property type="component" value="Unassembled WGS sequence"/>
</dbReference>
<dbReference type="Gene3D" id="2.40.160.20">
    <property type="match status" value="1"/>
</dbReference>
<feature type="chain" id="PRO_5012865942" evidence="2">
    <location>
        <begin position="24"/>
        <end position="170"/>
    </location>
</feature>
<sequence>MKKTSQVMSLAALLLIFAAPSYAQSTPFSMTASAGPTRVSYGGDTATGYEWKVRGSYRLTPFSSVNLGYSETNADLKDKLGEKHSYKAYTVPLTMTLRQPFSVGDVYLRAGGQYYNRTYKDNESDGFGLTGAIGVNLLSANASNFSLEVGYSTQGSADSTSISIGAGIGF</sequence>
<keyword evidence="5" id="KW-1185">Reference proteome</keyword>
<organism evidence="4 5">
    <name type="scientific">Vibrio cincinnatiensis DSM 19608</name>
    <dbReference type="NCBI Taxonomy" id="1123491"/>
    <lineage>
        <taxon>Bacteria</taxon>
        <taxon>Pseudomonadati</taxon>
        <taxon>Pseudomonadota</taxon>
        <taxon>Gammaproteobacteria</taxon>
        <taxon>Vibrionales</taxon>
        <taxon>Vibrionaceae</taxon>
        <taxon>Vibrio</taxon>
    </lineage>
</organism>
<dbReference type="InterPro" id="IPR027385">
    <property type="entry name" value="Beta-barrel_OMP"/>
</dbReference>
<feature type="signal peptide" evidence="2">
    <location>
        <begin position="1"/>
        <end position="23"/>
    </location>
</feature>
<feature type="domain" description="Outer membrane protein beta-barrel" evidence="3">
    <location>
        <begin position="10"/>
        <end position="170"/>
    </location>
</feature>
<evidence type="ECO:0000313" key="5">
    <source>
        <dbReference type="Proteomes" id="UP000190834"/>
    </source>
</evidence>
<dbReference type="SUPFAM" id="SSF103515">
    <property type="entry name" value="Autotransporter"/>
    <property type="match status" value="1"/>
</dbReference>
<evidence type="ECO:0000256" key="1">
    <source>
        <dbReference type="ARBA" id="ARBA00022729"/>
    </source>
</evidence>
<dbReference type="GeneID" id="70581536"/>
<dbReference type="Pfam" id="PF13505">
    <property type="entry name" value="OMP_b-brl"/>
    <property type="match status" value="1"/>
</dbReference>
<dbReference type="InterPro" id="IPR036709">
    <property type="entry name" value="Autotransporte_beta_dom_sf"/>
</dbReference>
<evidence type="ECO:0000259" key="3">
    <source>
        <dbReference type="Pfam" id="PF13505"/>
    </source>
</evidence>
<evidence type="ECO:0000256" key="2">
    <source>
        <dbReference type="SAM" id="SignalP"/>
    </source>
</evidence>
<gene>
    <name evidence="4" type="ORF">SAMN02745782_01993</name>
</gene>
<evidence type="ECO:0000313" key="4">
    <source>
        <dbReference type="EMBL" id="SJZ98621.1"/>
    </source>
</evidence>
<name>A0A1T4Q508_VIBCI</name>
<accession>A0A1T4Q508</accession>
<keyword evidence="1 2" id="KW-0732">Signal</keyword>
<dbReference type="AlphaFoldDB" id="A0A1T4Q508"/>